<evidence type="ECO:0000256" key="1">
    <source>
        <dbReference type="SAM" id="MobiDB-lite"/>
    </source>
</evidence>
<dbReference type="AlphaFoldDB" id="A0A8H7C6H7"/>
<feature type="compositionally biased region" description="Pro residues" evidence="1">
    <location>
        <begin position="461"/>
        <end position="470"/>
    </location>
</feature>
<evidence type="ECO:0000259" key="2">
    <source>
        <dbReference type="SMART" id="SM00739"/>
    </source>
</evidence>
<reference evidence="3 4" key="1">
    <citation type="journal article" name="Sci. Rep.">
        <title>Telomere-to-telomere assembled and centromere annotated genomes of the two main subspecies of the button mushroom Agaricus bisporus reveal especially polymorphic chromosome ends.</title>
        <authorList>
            <person name="Sonnenberg A.S.M."/>
            <person name="Sedaghat-Telgerd N."/>
            <person name="Lavrijssen B."/>
            <person name="Ohm R.A."/>
            <person name="Hendrickx P.M."/>
            <person name="Scholtmeijer K."/>
            <person name="Baars J.J.P."/>
            <person name="van Peer A."/>
        </authorList>
    </citation>
    <scope>NUCLEOTIDE SEQUENCE [LARGE SCALE GENOMIC DNA]</scope>
    <source>
        <strain evidence="3 4">H119_p4</strain>
    </source>
</reference>
<dbReference type="PANTHER" id="PTHR11125:SF7">
    <property type="entry name" value="TRANSCRIPTION ELONGATION FACTOR SPT5"/>
    <property type="match status" value="1"/>
</dbReference>
<organism evidence="3 4">
    <name type="scientific">Agaricus bisporus var. burnettii</name>
    <dbReference type="NCBI Taxonomy" id="192524"/>
    <lineage>
        <taxon>Eukaryota</taxon>
        <taxon>Fungi</taxon>
        <taxon>Dikarya</taxon>
        <taxon>Basidiomycota</taxon>
        <taxon>Agaricomycotina</taxon>
        <taxon>Agaricomycetes</taxon>
        <taxon>Agaricomycetidae</taxon>
        <taxon>Agaricales</taxon>
        <taxon>Agaricineae</taxon>
        <taxon>Agaricaceae</taxon>
        <taxon>Agaricus</taxon>
    </lineage>
</organism>
<feature type="domain" description="KOW" evidence="2">
    <location>
        <begin position="248"/>
        <end position="275"/>
    </location>
</feature>
<feature type="domain" description="KOW" evidence="2">
    <location>
        <begin position="300"/>
        <end position="327"/>
    </location>
</feature>
<protein>
    <recommendedName>
        <fullName evidence="2">KOW domain-containing protein</fullName>
    </recommendedName>
</protein>
<dbReference type="InterPro" id="IPR005824">
    <property type="entry name" value="KOW"/>
</dbReference>
<evidence type="ECO:0000313" key="4">
    <source>
        <dbReference type="Proteomes" id="UP000629468"/>
    </source>
</evidence>
<feature type="region of interest" description="Disordered" evidence="1">
    <location>
        <begin position="458"/>
        <end position="498"/>
    </location>
</feature>
<dbReference type="GO" id="GO:0003729">
    <property type="term" value="F:mRNA binding"/>
    <property type="evidence" value="ECO:0007669"/>
    <property type="project" value="TreeGrafter"/>
</dbReference>
<sequence length="640" mass="71858">MTSVKVPVTVGLEAVAVFRILQKCEAGFCVDHNAPRSAFFNPCLPGRIFVEVLQYDDAKFVCTGIPGVRTNRITAVEHGAARDYLDRSSFSFSQTIMAGCWVRLTRSYYKHDLALVVDKDTRANTVDVVVVPRVSYSKDPLGKRKRGGRPEQALFDPEKCQEIFGQKSIEVITAHAGIPGHDADEVVGYIFCSQRYDRRGYLLLKDLPHGHYKPVDEASRVEYMLFSNCGAVSTSVLSSSIKTLANRSLKRSEKVQILDGTFQGHIGTVEDVHPHYVEINLPVTVFHGLLELPLLSVCRTFVVGDRVLVNSGDRRGTQGFVTSMDVRLQSVTIQSIMPQVFEIETSVDNVQIMPHDQACVIPNPKPARLPNWRDANLQRYVNAQVVMKSHPFKGYTGVIRSINGDAIADIELHIFSVGGIQMTQRHILDLYFILEEDKRLYETQNEETYDLTVTNIVVQPHKPPTPPPRSQTPEPVFNPLECDPAWTPQEGEGEREPAPPTVLPFIPKCHWIHVILPKMSKLRRITVKVSGKTADFDDTEFNNRSGFIRAVRDNMVDVFFPPVVHGQQGVHRDIYYPFLSFVPPTRRYQTVVVVQPGSDLGCVHTVLGVLNEVCDLGAAGGKYKYVKIKEIRAEYLATFW</sequence>
<dbReference type="EMBL" id="JABXXO010000012">
    <property type="protein sequence ID" value="KAF7762424.1"/>
    <property type="molecule type" value="Genomic_DNA"/>
</dbReference>
<dbReference type="GO" id="GO:0032044">
    <property type="term" value="C:DSIF complex"/>
    <property type="evidence" value="ECO:0007669"/>
    <property type="project" value="TreeGrafter"/>
</dbReference>
<dbReference type="Proteomes" id="UP000629468">
    <property type="component" value="Unassembled WGS sequence"/>
</dbReference>
<accession>A0A8H7C6H7</accession>
<dbReference type="SMART" id="SM00739">
    <property type="entry name" value="KOW"/>
    <property type="match status" value="3"/>
</dbReference>
<proteinExistence type="predicted"/>
<dbReference type="InterPro" id="IPR036735">
    <property type="entry name" value="NGN_dom_sf"/>
</dbReference>
<dbReference type="GO" id="GO:0032784">
    <property type="term" value="P:regulation of DNA-templated transcription elongation"/>
    <property type="evidence" value="ECO:0007669"/>
    <property type="project" value="InterPro"/>
</dbReference>
<evidence type="ECO:0000313" key="3">
    <source>
        <dbReference type="EMBL" id="KAF7762424.1"/>
    </source>
</evidence>
<feature type="domain" description="KOW" evidence="2">
    <location>
        <begin position="378"/>
        <end position="405"/>
    </location>
</feature>
<dbReference type="GO" id="GO:0006368">
    <property type="term" value="P:transcription elongation by RNA polymerase II"/>
    <property type="evidence" value="ECO:0007669"/>
    <property type="project" value="TreeGrafter"/>
</dbReference>
<dbReference type="PANTHER" id="PTHR11125">
    <property type="entry name" value="SUPPRESSOR OF TY 5"/>
    <property type="match status" value="1"/>
</dbReference>
<dbReference type="GO" id="GO:0006357">
    <property type="term" value="P:regulation of transcription by RNA polymerase II"/>
    <property type="evidence" value="ECO:0007669"/>
    <property type="project" value="InterPro"/>
</dbReference>
<gene>
    <name evidence="3" type="ORF">Agabi119p4_9017</name>
</gene>
<dbReference type="Gene3D" id="3.30.70.940">
    <property type="entry name" value="NusG, N-terminal domain"/>
    <property type="match status" value="1"/>
</dbReference>
<dbReference type="InterPro" id="IPR039659">
    <property type="entry name" value="SPT5"/>
</dbReference>
<name>A0A8H7C6H7_AGABI</name>
<comment type="caution">
    <text evidence="3">The sequence shown here is derived from an EMBL/GenBank/DDBJ whole genome shotgun (WGS) entry which is preliminary data.</text>
</comment>